<dbReference type="RefSeq" id="WP_404613762.1">
    <property type="nucleotide sequence ID" value="NZ_JBIYDN010000039.1"/>
</dbReference>
<reference evidence="8 9" key="1">
    <citation type="submission" date="2024-11" db="EMBL/GenBank/DDBJ databases">
        <title>Using genomics to understand microbial adaptation to soil warming.</title>
        <authorList>
            <person name="Deangelis K.M. PhD."/>
        </authorList>
    </citation>
    <scope>NUCLEOTIDE SEQUENCE [LARGE SCALE GENOMIC DNA]</scope>
    <source>
        <strain evidence="8 9">GAS97</strain>
    </source>
</reference>
<dbReference type="SMART" id="SM00382">
    <property type="entry name" value="AAA"/>
    <property type="match status" value="1"/>
</dbReference>
<dbReference type="PROSITE" id="PS50893">
    <property type="entry name" value="ABC_TRANSPORTER_2"/>
    <property type="match status" value="1"/>
</dbReference>
<keyword evidence="4" id="KW-0472">Membrane</keyword>
<evidence type="ECO:0000256" key="2">
    <source>
        <dbReference type="ARBA" id="ARBA00022448"/>
    </source>
</evidence>
<dbReference type="InterPro" id="IPR013563">
    <property type="entry name" value="Oligopep_ABC_C"/>
</dbReference>
<dbReference type="PANTHER" id="PTHR43776:SF7">
    <property type="entry name" value="D,D-DIPEPTIDE TRANSPORT ATP-BINDING PROTEIN DDPF-RELATED"/>
    <property type="match status" value="1"/>
</dbReference>
<evidence type="ECO:0000256" key="3">
    <source>
        <dbReference type="ARBA" id="ARBA00022475"/>
    </source>
</evidence>
<protein>
    <submittedName>
        <fullName evidence="8">Peptide/nickel transport system ATP-binding protein</fullName>
    </submittedName>
</protein>
<feature type="domain" description="ABC transporter" evidence="7">
    <location>
        <begin position="31"/>
        <end position="272"/>
    </location>
</feature>
<keyword evidence="5" id="KW-0547">Nucleotide-binding</keyword>
<evidence type="ECO:0000313" key="9">
    <source>
        <dbReference type="Proteomes" id="UP001620514"/>
    </source>
</evidence>
<name>A0ABW8MWZ0_9BURK</name>
<dbReference type="Pfam" id="PF08352">
    <property type="entry name" value="oligo_HPY"/>
    <property type="match status" value="1"/>
</dbReference>
<keyword evidence="6 8" id="KW-0067">ATP-binding</keyword>
<comment type="caution">
    <text evidence="8">The sequence shown here is derived from an EMBL/GenBank/DDBJ whole genome shotgun (WGS) entry which is preliminary data.</text>
</comment>
<evidence type="ECO:0000259" key="7">
    <source>
        <dbReference type="PROSITE" id="PS50893"/>
    </source>
</evidence>
<evidence type="ECO:0000256" key="6">
    <source>
        <dbReference type="ARBA" id="ARBA00022840"/>
    </source>
</evidence>
<comment type="similarity">
    <text evidence="1">Belongs to the ABC transporter superfamily.</text>
</comment>
<dbReference type="Pfam" id="PF00005">
    <property type="entry name" value="ABC_tran"/>
    <property type="match status" value="1"/>
</dbReference>
<dbReference type="InterPro" id="IPR003439">
    <property type="entry name" value="ABC_transporter-like_ATP-bd"/>
</dbReference>
<dbReference type="PANTHER" id="PTHR43776">
    <property type="entry name" value="TRANSPORT ATP-BINDING PROTEIN"/>
    <property type="match status" value="1"/>
</dbReference>
<evidence type="ECO:0000313" key="8">
    <source>
        <dbReference type="EMBL" id="MFK4447869.1"/>
    </source>
</evidence>
<dbReference type="SUPFAM" id="SSF52540">
    <property type="entry name" value="P-loop containing nucleoside triphosphate hydrolases"/>
    <property type="match status" value="1"/>
</dbReference>
<keyword evidence="3" id="KW-1003">Cell membrane</keyword>
<dbReference type="InterPro" id="IPR017871">
    <property type="entry name" value="ABC_transporter-like_CS"/>
</dbReference>
<keyword evidence="9" id="KW-1185">Reference proteome</keyword>
<dbReference type="PROSITE" id="PS00211">
    <property type="entry name" value="ABC_TRANSPORTER_1"/>
    <property type="match status" value="1"/>
</dbReference>
<dbReference type="InterPro" id="IPR027417">
    <property type="entry name" value="P-loop_NTPase"/>
</dbReference>
<accession>A0ABW8MWZ0</accession>
<evidence type="ECO:0000256" key="5">
    <source>
        <dbReference type="ARBA" id="ARBA00022741"/>
    </source>
</evidence>
<evidence type="ECO:0000256" key="1">
    <source>
        <dbReference type="ARBA" id="ARBA00005417"/>
    </source>
</evidence>
<evidence type="ECO:0000256" key="4">
    <source>
        <dbReference type="ARBA" id="ARBA00022519"/>
    </source>
</evidence>
<dbReference type="Gene3D" id="3.40.50.300">
    <property type="entry name" value="P-loop containing nucleotide triphosphate hydrolases"/>
    <property type="match status" value="1"/>
</dbReference>
<dbReference type="GO" id="GO:0005524">
    <property type="term" value="F:ATP binding"/>
    <property type="evidence" value="ECO:0007669"/>
    <property type="project" value="UniProtKB-KW"/>
</dbReference>
<dbReference type="EMBL" id="JBIYDN010000039">
    <property type="protein sequence ID" value="MFK4447869.1"/>
    <property type="molecule type" value="Genomic_DNA"/>
</dbReference>
<dbReference type="CDD" id="cd03257">
    <property type="entry name" value="ABC_NikE_OppD_transporters"/>
    <property type="match status" value="1"/>
</dbReference>
<keyword evidence="4" id="KW-0997">Cell inner membrane</keyword>
<dbReference type="Proteomes" id="UP001620514">
    <property type="component" value="Unassembled WGS sequence"/>
</dbReference>
<sequence>MDRPMQSLGETRRKRIMTVGELSKSFPVPAPWLRRVLKKEARRSLRALDGVSFDLYEGETLSLVGESGCGKSTLARCVAGLYRPTAGSVRYRDRDMENIARLNLPERRDVQMIFQDPYASLNPRWRVGRSIADPILALEKNGSRSEVDDQVSVLLRQVGLSPDDAVKYPYQFSGGQRQRIAIARALSTKPAVIVCDEPTSSLDVSVQAQILNTMSDLQDSLGLTYLFISHNLAVVDHVSTRVGVMFLGRLVELATRDEIFSRPLHPYSQALIGSVPSIHNLSRPEAASDGAVATAIPSPLNVPTGCAYRLQCRHAVKVCEEVRPPLRAFDGRQIACHRVEEMGPQ</sequence>
<keyword evidence="2" id="KW-0813">Transport</keyword>
<gene>
    <name evidence="8" type="ORF">ABH943_007908</name>
</gene>
<proteinExistence type="inferred from homology"/>
<organism evidence="8 9">
    <name type="scientific">Caballeronia udeis</name>
    <dbReference type="NCBI Taxonomy" id="1232866"/>
    <lineage>
        <taxon>Bacteria</taxon>
        <taxon>Pseudomonadati</taxon>
        <taxon>Pseudomonadota</taxon>
        <taxon>Betaproteobacteria</taxon>
        <taxon>Burkholderiales</taxon>
        <taxon>Burkholderiaceae</taxon>
        <taxon>Caballeronia</taxon>
    </lineage>
</organism>
<dbReference type="NCBIfam" id="TIGR01727">
    <property type="entry name" value="oligo_HPY"/>
    <property type="match status" value="1"/>
</dbReference>
<dbReference type="InterPro" id="IPR050319">
    <property type="entry name" value="ABC_transp_ATP-bind"/>
</dbReference>
<dbReference type="InterPro" id="IPR003593">
    <property type="entry name" value="AAA+_ATPase"/>
</dbReference>